<feature type="non-terminal residue" evidence="1">
    <location>
        <position position="721"/>
    </location>
</feature>
<name>A0ACC1LM98_9FUNG</name>
<accession>A0ACC1LM98</accession>
<evidence type="ECO:0000313" key="1">
    <source>
        <dbReference type="EMBL" id="KAJ2811646.1"/>
    </source>
</evidence>
<proteinExistence type="predicted"/>
<keyword evidence="2" id="KW-1185">Reference proteome</keyword>
<sequence>MDRDASISSTPLSTLESSPEAEYESRIANLDSTPVQCTTEHFSWRQLTDLSEKLPELQEQLGQISASCMGDCVALGTVRGLVIVADYLGRVKSMLGSPTSPYGAVSAVAFSVDHLALVAGYASGYVVVWDWAKGTTVSVSRPLQPGDGPGVAGHPADTAVTFVGFIGASKHRYVSSSAGGYVLYHHIVRRLLTTMSTVQLSSLDQTADILFEAAPLAYGGHACATDDLGLVAVLTSAHLTIIKTRHGVEQRYRQACQAPTLAGNSKKQRSFTKRPYAGCLSWLPALRHQRAATATDPATSHFTLPKLAYSWGSSIHVLALELDHKVAANGAPLDSSGSLAHLRFEAVSMWEAIEDVVYCRWIDTDVLFYMTRSQRMFVFEVGLRQETEICASPPGSIAGQPWVTLATGVEAEPSYAQAITVCRRRVFAVCGTSSVYTGRLLAWTERLEPLAEQSRHVDAITLATGFYQGRTGQIVVGLPRQSHGGSNAALEKRRHALVGSKLVELMRTALRQTFGDKHVGDSLLRALASVCVVACLATDNQPLLFGEVFERYMANPHRMRMYLETIEPFILSGDIARLPPQILNAMVDSYGATPQLVRRLGELLMNLRLSPGEFDIDRVLSSCRQHRLWRTFARVWLSMGDPVAPVISILAAAGSEDDLSSDSSVFVGDDGDDDDESPGIVIFDYLDMVIRGRRYPDGKSIKPQAVAEQYSTLVTELVMPP</sequence>
<dbReference type="Proteomes" id="UP001140096">
    <property type="component" value="Unassembled WGS sequence"/>
</dbReference>
<protein>
    <submittedName>
        <fullName evidence="1">Uncharacterized protein</fullName>
    </submittedName>
</protein>
<gene>
    <name evidence="1" type="ORF">H4S07_001926</name>
</gene>
<evidence type="ECO:0000313" key="2">
    <source>
        <dbReference type="Proteomes" id="UP001140096"/>
    </source>
</evidence>
<dbReference type="EMBL" id="JANBUP010000389">
    <property type="protein sequence ID" value="KAJ2811646.1"/>
    <property type="molecule type" value="Genomic_DNA"/>
</dbReference>
<comment type="caution">
    <text evidence="1">The sequence shown here is derived from an EMBL/GenBank/DDBJ whole genome shotgun (WGS) entry which is preliminary data.</text>
</comment>
<reference evidence="1" key="1">
    <citation type="submission" date="2022-07" db="EMBL/GenBank/DDBJ databases">
        <title>Phylogenomic reconstructions and comparative analyses of Kickxellomycotina fungi.</title>
        <authorList>
            <person name="Reynolds N.K."/>
            <person name="Stajich J.E."/>
            <person name="Barry K."/>
            <person name="Grigoriev I.V."/>
            <person name="Crous P."/>
            <person name="Smith M.E."/>
        </authorList>
    </citation>
    <scope>NUCLEOTIDE SEQUENCE</scope>
    <source>
        <strain evidence="1">CBS 102833</strain>
    </source>
</reference>
<organism evidence="1 2">
    <name type="scientific">Coemansia furcata</name>
    <dbReference type="NCBI Taxonomy" id="417177"/>
    <lineage>
        <taxon>Eukaryota</taxon>
        <taxon>Fungi</taxon>
        <taxon>Fungi incertae sedis</taxon>
        <taxon>Zoopagomycota</taxon>
        <taxon>Kickxellomycotina</taxon>
        <taxon>Kickxellomycetes</taxon>
        <taxon>Kickxellales</taxon>
        <taxon>Kickxellaceae</taxon>
        <taxon>Coemansia</taxon>
    </lineage>
</organism>